<dbReference type="EMBL" id="BJYL01000003">
    <property type="protein sequence ID" value="GEN81921.1"/>
    <property type="molecule type" value="Genomic_DNA"/>
</dbReference>
<dbReference type="InterPro" id="IPR008966">
    <property type="entry name" value="Adhesion_dom_sf"/>
</dbReference>
<feature type="domain" description="Gram-positive cocci surface proteins LPxTG" evidence="8">
    <location>
        <begin position="1774"/>
        <end position="1807"/>
    </location>
</feature>
<dbReference type="Pfam" id="PF00746">
    <property type="entry name" value="Gram_pos_anchor"/>
    <property type="match status" value="1"/>
</dbReference>
<reference evidence="9 10" key="1">
    <citation type="submission" date="2019-07" db="EMBL/GenBank/DDBJ databases">
        <title>Whole genome shotgun sequence of Sporosarcina luteola NBRC 105378.</title>
        <authorList>
            <person name="Hosoyama A."/>
            <person name="Uohara A."/>
            <person name="Ohji S."/>
            <person name="Ichikawa N."/>
        </authorList>
    </citation>
    <scope>NUCLEOTIDE SEQUENCE [LARGE SCALE GENOMIC DNA]</scope>
    <source>
        <strain evidence="9 10">NBRC 105378</strain>
    </source>
</reference>
<dbReference type="SUPFAM" id="SSF49401">
    <property type="entry name" value="Bacterial adhesins"/>
    <property type="match status" value="5"/>
</dbReference>
<keyword evidence="7" id="KW-1133">Transmembrane helix</keyword>
<accession>A0A511Z3A3</accession>
<evidence type="ECO:0000313" key="10">
    <source>
        <dbReference type="Proteomes" id="UP000321901"/>
    </source>
</evidence>
<feature type="region of interest" description="Disordered" evidence="6">
    <location>
        <begin position="121"/>
        <end position="190"/>
    </location>
</feature>
<evidence type="ECO:0000256" key="4">
    <source>
        <dbReference type="ARBA" id="ARBA00022729"/>
    </source>
</evidence>
<dbReference type="InterPro" id="IPR041033">
    <property type="entry name" value="SpaA_PFL_dom_1"/>
</dbReference>
<evidence type="ECO:0000256" key="6">
    <source>
        <dbReference type="SAM" id="MobiDB-lite"/>
    </source>
</evidence>
<feature type="compositionally biased region" description="Acidic residues" evidence="6">
    <location>
        <begin position="155"/>
        <end position="178"/>
    </location>
</feature>
<comment type="subcellular location">
    <subcellularLocation>
        <location evidence="1">Secreted</location>
        <location evidence="1">Cell wall</location>
        <topology evidence="1">Peptidoglycan-anchor</topology>
    </subcellularLocation>
</comment>
<evidence type="ECO:0000256" key="7">
    <source>
        <dbReference type="SAM" id="Phobius"/>
    </source>
</evidence>
<feature type="compositionally biased region" description="Basic and acidic residues" evidence="6">
    <location>
        <begin position="1687"/>
        <end position="1698"/>
    </location>
</feature>
<feature type="compositionally biased region" description="Acidic residues" evidence="6">
    <location>
        <begin position="132"/>
        <end position="148"/>
    </location>
</feature>
<gene>
    <name evidence="9" type="ORF">SLU01_02330</name>
</gene>
<proteinExistence type="predicted"/>
<evidence type="ECO:0000256" key="3">
    <source>
        <dbReference type="ARBA" id="ARBA00022525"/>
    </source>
</evidence>
<dbReference type="RefSeq" id="WP_147054446.1">
    <property type="nucleotide sequence ID" value="NZ_BJYL01000003.1"/>
</dbReference>
<dbReference type="GO" id="GO:0005518">
    <property type="term" value="F:collagen binding"/>
    <property type="evidence" value="ECO:0007669"/>
    <property type="project" value="InterPro"/>
</dbReference>
<dbReference type="Gene3D" id="2.60.40.740">
    <property type="match status" value="5"/>
</dbReference>
<name>A0A511Z3A3_9BACL</name>
<dbReference type="Proteomes" id="UP000321901">
    <property type="component" value="Unassembled WGS sequence"/>
</dbReference>
<keyword evidence="7" id="KW-0472">Membrane</keyword>
<feature type="compositionally biased region" description="Low complexity" evidence="6">
    <location>
        <begin position="1722"/>
        <end position="1735"/>
    </location>
</feature>
<feature type="region of interest" description="Disordered" evidence="6">
    <location>
        <begin position="1645"/>
        <end position="1773"/>
    </location>
</feature>
<comment type="caution">
    <text evidence="9">The sequence shown here is derived from an EMBL/GenBank/DDBJ whole genome shotgun (WGS) entry which is preliminary data.</text>
</comment>
<keyword evidence="3" id="KW-0964">Secreted</keyword>
<dbReference type="InterPro" id="IPR019931">
    <property type="entry name" value="LPXTG_anchor"/>
</dbReference>
<keyword evidence="10" id="KW-1185">Reference proteome</keyword>
<keyword evidence="4" id="KW-0732">Signal</keyword>
<dbReference type="Gene3D" id="2.60.40.10">
    <property type="entry name" value="Immunoglobulins"/>
    <property type="match status" value="1"/>
</dbReference>
<dbReference type="Pfam" id="PF17802">
    <property type="entry name" value="SpaA"/>
    <property type="match status" value="1"/>
</dbReference>
<feature type="region of interest" description="Disordered" evidence="6">
    <location>
        <begin position="798"/>
        <end position="821"/>
    </location>
</feature>
<dbReference type="NCBIfam" id="TIGR01167">
    <property type="entry name" value="LPXTG_anchor"/>
    <property type="match status" value="1"/>
</dbReference>
<feature type="transmembrane region" description="Helical" evidence="7">
    <location>
        <begin position="1781"/>
        <end position="1800"/>
    </location>
</feature>
<keyword evidence="2" id="KW-0134">Cell wall</keyword>
<feature type="compositionally biased region" description="Polar residues" evidence="6">
    <location>
        <begin position="1763"/>
        <end position="1773"/>
    </location>
</feature>
<dbReference type="InterPro" id="IPR013783">
    <property type="entry name" value="Ig-like_fold"/>
</dbReference>
<evidence type="ECO:0000256" key="1">
    <source>
        <dbReference type="ARBA" id="ARBA00004168"/>
    </source>
</evidence>
<evidence type="ECO:0000256" key="2">
    <source>
        <dbReference type="ARBA" id="ARBA00022512"/>
    </source>
</evidence>
<dbReference type="InterPro" id="IPR008456">
    <property type="entry name" value="Collagen-bd_dom"/>
</dbReference>
<dbReference type="OrthoDB" id="2056845at2"/>
<keyword evidence="7" id="KW-0812">Transmembrane</keyword>
<sequence length="1807" mass="196409">MKKIYVFMLMLLLIGQTILGPMGTVMAQDIESSSFSLKEGTLIVADESRSIKEGDTVTLNYEWSLSGPLTEGISRSIDLPEQLQASKVQEGQLFIEGKEIGRYIAEGNTLIVSVNPYKAELKEDDNNGTGESTDETADGNEENTESDTDGSPNDLEADEQDTDNDENANSDTESDDSETASNTLRGTKTVAQATETKRKFQPVSETISIETIVIGSEKEEITFGGNTYIANGEDGEEADAEGKKSTLNEIETGKMPESVIKNTEFTIDGKTVSSPVTVQNGQTAEFRFNLELEAGHYYGPGSTMTYTLPDIFTDIKFPEGTQFGDLGEITKSGNDITITFNKNIIDEFGAGTAFEPGAHFFIAATFNNTGNDVNETINLPGQLNIVLNFTPLGGSTISKNNGSPQPTDQNSDYITWTVKVNTDLAASGTVPFVDTLTGGHTFDLSSVKITELTLKPDGTVLDRDVTDYTPSFNGTNTKMTIDLDGTKAYEITYHTLPDDPGNNESVTYRNGAKYGDASVPTREATVNYGTPLNKMGSLNSAKLETVWTIEYNYNKRTISQDKAKLTDTWTIGGNGSSTADTDVKHEIVYTGADPKAGFTVMDSGGNSVSDYTVSLDGDNGFTLAFGHQVTDAYTITYKTKPSADTFITDTMTIQNNVDRADKITSKNNPTVTYSKNDFMLNKSATGTPNYEAKTMAWTITANQAGYSLAEGTVFTDTFTHQNMTLDEDTLVVTVRGERLVQGTGYTLTNKGKDGFDITLLEGTNGRVVIKYTTGYDIRDVGTNDRKFHNSVTIINSGLPVDPSDSAEHRVAPEQTANGKKDGKYNYATKKFEWEVELNFNLNTLEDAIFEDVLPDTQTVDVESIKVLNGTLNSNGIFQPGSEIPVTNTATEPNKIAFSLGKIKGPYKVTYESYDTDSVFPETTGKIQITNNATLKDGDNTNASWTKTVDVNYTDKLIKKNGSQISGTAGIKWNFEFNFAQSDLNNIVITDTVGKDNDGNPNQLIKEDKFVVKKVEFSGKSDNANYNPGKTETSLIRAEYQPTGEVQEGTYQLFVNIQEGKFDLRLPDGDSAFYIEYETIYMGDNNSTVTNEVEVNYRSTDRNQASNNFSISNFRYGNSGTTVKVPFIVVKTDGETGKPMVDVEFTLYSEFQPGVPLISKKTDTDGVFDLEMKLTEGNYTLKETTVEDYDNPGDIDFVLHRDSVEEIGKYAGKQVVVVENFKTGYGATCTEFKLTINDVDRNLVKNKSVTLTNKVTGKRYVMPTNSEGELILLPAEVNAGEYTVAIDENGTEIILGDITVTYDGECEYNLQPNPSCSNFTITLEDKNNVIRPNVTVTLKHEDGTSPEITMTTDANGEINLLSADTQTGVYKVYEGKQFLETVKITYKDGCLETLVQAPACESFTLTVKDVDGNPQGAGISITIKDKEGTEIEKDLLTDDEGKVSLKLEAGEYDVFEGDAIEPFAEFSTNIECEAEVQPLPVCNDFTVTVKTEEDEKRSDVIVTVKDKIGTEIITIKTDENGQTKVPSKDLPAGKYTIYEGELFIGEITVSYLDGCEAEVKGNPTCTTFTLTIQDVNGFARETGVKITIKNSQGNLVTGPTGSEFTTVTGGIVSLDLLPKGTYTIYENDSVIGSFTVVNTCSAIVKPAPSGGGWIPSTSPEDPDKPTDPETPVYPPTDPGKSDPGTPVDPDKPKPGKPGEEDPNDPNKPGQPGEEDPNDPNKPTDPSTTDPTDPNAPGKDDSVEGQEGNKGNATGKPGSAGGSKGQQSNASGKDTLPQTGEELYLYMTIFGFVLILAGGFMVRRRKINE</sequence>
<protein>
    <recommendedName>
        <fullName evidence="8">Gram-positive cocci surface proteins LPxTG domain-containing protein</fullName>
    </recommendedName>
</protein>
<dbReference type="PROSITE" id="PS50847">
    <property type="entry name" value="GRAM_POS_ANCHORING"/>
    <property type="match status" value="1"/>
</dbReference>
<evidence type="ECO:0000313" key="9">
    <source>
        <dbReference type="EMBL" id="GEN81921.1"/>
    </source>
</evidence>
<evidence type="ECO:0000259" key="8">
    <source>
        <dbReference type="PROSITE" id="PS50847"/>
    </source>
</evidence>
<evidence type="ECO:0000256" key="5">
    <source>
        <dbReference type="ARBA" id="ARBA00023088"/>
    </source>
</evidence>
<dbReference type="Pfam" id="PF05737">
    <property type="entry name" value="Collagen_bind"/>
    <property type="match status" value="3"/>
</dbReference>
<organism evidence="9 10">
    <name type="scientific">Sporosarcina luteola</name>
    <dbReference type="NCBI Taxonomy" id="582850"/>
    <lineage>
        <taxon>Bacteria</taxon>
        <taxon>Bacillati</taxon>
        <taxon>Bacillota</taxon>
        <taxon>Bacilli</taxon>
        <taxon>Bacillales</taxon>
        <taxon>Caryophanaceae</taxon>
        <taxon>Sporosarcina</taxon>
    </lineage>
</organism>
<keyword evidence="5" id="KW-0572">Peptidoglycan-anchor</keyword>